<dbReference type="PANTHER" id="PTHR43725:SF53">
    <property type="entry name" value="UDP-ARABINOSE 4-EPIMERASE 1"/>
    <property type="match status" value="1"/>
</dbReference>
<dbReference type="InterPro" id="IPR005886">
    <property type="entry name" value="UDP_G4E"/>
</dbReference>
<evidence type="ECO:0000256" key="9">
    <source>
        <dbReference type="ARBA" id="ARBA00023277"/>
    </source>
</evidence>
<dbReference type="SMART" id="SM00822">
    <property type="entry name" value="PKS_KR"/>
    <property type="match status" value="1"/>
</dbReference>
<accession>A0A6J4J6D2</accession>
<organism evidence="12">
    <name type="scientific">uncultured Actinomycetospora sp</name>
    <dbReference type="NCBI Taxonomy" id="1135996"/>
    <lineage>
        <taxon>Bacteria</taxon>
        <taxon>Bacillati</taxon>
        <taxon>Actinomycetota</taxon>
        <taxon>Actinomycetes</taxon>
        <taxon>Pseudonocardiales</taxon>
        <taxon>Pseudonocardiaceae</taxon>
        <taxon>Actinomycetospora</taxon>
        <taxon>environmental samples</taxon>
    </lineage>
</organism>
<dbReference type="GO" id="GO:0003978">
    <property type="term" value="F:UDP-glucose 4-epimerase activity"/>
    <property type="evidence" value="ECO:0007669"/>
    <property type="project" value="UniProtKB-UniRule"/>
</dbReference>
<sequence length="339" mass="35308">MTLMVTGGAGYVGSVCARHLLDAGHDVVVVDDLTTGHRDAVPEGARLEVGDVAEVADEVLSSGGIDGVVHCAARSLVGESTEQPAKYWHGNVVTTVALLDALRRHGVPRLVFSSSAATYGEPESSPIPEDAPTRPTNTYGATKLAVDLAIANYAAASGGAFAAVSLRYFNVAGAHGATSDATGVPALGERHTVETHLIPLVLQVALGQREEIAVYGDDWPTPDGTCVRDYIHIDDLAEAHLLALDLLARGEAAEVEGSGGHLVCNLGNGTGFSVREVIEACRRVTGHPIPARTAPRRAGDPGVLVASSTRARDLLGWKPAHTDLDGIVADAWAFARSRV</sequence>
<evidence type="ECO:0000256" key="2">
    <source>
        <dbReference type="ARBA" id="ARBA00001911"/>
    </source>
</evidence>
<comment type="cofactor">
    <cofactor evidence="2 10">
        <name>NAD(+)</name>
        <dbReference type="ChEBI" id="CHEBI:57540"/>
    </cofactor>
</comment>
<dbReference type="Gene3D" id="3.90.25.10">
    <property type="entry name" value="UDP-galactose 4-epimerase, domain 1"/>
    <property type="match status" value="1"/>
</dbReference>
<evidence type="ECO:0000259" key="11">
    <source>
        <dbReference type="SMART" id="SM00822"/>
    </source>
</evidence>
<comment type="catalytic activity">
    <reaction evidence="1 10">
        <text>UDP-alpha-D-glucose = UDP-alpha-D-galactose</text>
        <dbReference type="Rhea" id="RHEA:22168"/>
        <dbReference type="ChEBI" id="CHEBI:58885"/>
        <dbReference type="ChEBI" id="CHEBI:66914"/>
        <dbReference type="EC" id="5.1.3.2"/>
    </reaction>
</comment>
<evidence type="ECO:0000313" key="12">
    <source>
        <dbReference type="EMBL" id="CAA9271681.1"/>
    </source>
</evidence>
<keyword evidence="9 10" id="KW-0119">Carbohydrate metabolism</keyword>
<evidence type="ECO:0000256" key="10">
    <source>
        <dbReference type="RuleBase" id="RU366046"/>
    </source>
</evidence>
<comment type="similarity">
    <text evidence="4 10">Belongs to the NAD(P)-dependent epimerase/dehydratase family.</text>
</comment>
<dbReference type="InterPro" id="IPR057326">
    <property type="entry name" value="KR_dom"/>
</dbReference>
<feature type="domain" description="Ketoreductase" evidence="11">
    <location>
        <begin position="1"/>
        <end position="196"/>
    </location>
</feature>
<evidence type="ECO:0000256" key="8">
    <source>
        <dbReference type="ARBA" id="ARBA00023235"/>
    </source>
</evidence>
<evidence type="ECO:0000256" key="6">
    <source>
        <dbReference type="ARBA" id="ARBA00018569"/>
    </source>
</evidence>
<dbReference type="EC" id="5.1.3.2" evidence="5 10"/>
<dbReference type="AlphaFoldDB" id="A0A6J4J6D2"/>
<keyword evidence="7 10" id="KW-0520">NAD</keyword>
<name>A0A6J4J6D2_9PSEU</name>
<dbReference type="InterPro" id="IPR001509">
    <property type="entry name" value="Epimerase_deHydtase"/>
</dbReference>
<dbReference type="CDD" id="cd05247">
    <property type="entry name" value="UDP_G4E_1_SDR_e"/>
    <property type="match status" value="1"/>
</dbReference>
<dbReference type="UniPathway" id="UPA00214"/>
<dbReference type="PANTHER" id="PTHR43725">
    <property type="entry name" value="UDP-GLUCOSE 4-EPIMERASE"/>
    <property type="match status" value="1"/>
</dbReference>
<dbReference type="EMBL" id="CADCTH010000383">
    <property type="protein sequence ID" value="CAA9271681.1"/>
    <property type="molecule type" value="Genomic_DNA"/>
</dbReference>
<comment type="pathway">
    <text evidence="3 10">Carbohydrate metabolism; galactose metabolism.</text>
</comment>
<protein>
    <recommendedName>
        <fullName evidence="6 10">UDP-glucose 4-epimerase</fullName>
        <ecNumber evidence="5 10">5.1.3.2</ecNumber>
    </recommendedName>
</protein>
<evidence type="ECO:0000256" key="7">
    <source>
        <dbReference type="ARBA" id="ARBA00023027"/>
    </source>
</evidence>
<dbReference type="GO" id="GO:0033499">
    <property type="term" value="P:galactose catabolic process via UDP-galactose, Leloir pathway"/>
    <property type="evidence" value="ECO:0007669"/>
    <property type="project" value="TreeGrafter"/>
</dbReference>
<evidence type="ECO:0000256" key="4">
    <source>
        <dbReference type="ARBA" id="ARBA00007637"/>
    </source>
</evidence>
<comment type="subunit">
    <text evidence="10">Homodimer.</text>
</comment>
<keyword evidence="8 10" id="KW-0413">Isomerase</keyword>
<evidence type="ECO:0000256" key="1">
    <source>
        <dbReference type="ARBA" id="ARBA00000083"/>
    </source>
</evidence>
<dbReference type="Gene3D" id="3.40.50.720">
    <property type="entry name" value="NAD(P)-binding Rossmann-like Domain"/>
    <property type="match status" value="1"/>
</dbReference>
<proteinExistence type="inferred from homology"/>
<evidence type="ECO:0000256" key="3">
    <source>
        <dbReference type="ARBA" id="ARBA00004947"/>
    </source>
</evidence>
<reference evidence="12" key="1">
    <citation type="submission" date="2020-02" db="EMBL/GenBank/DDBJ databases">
        <authorList>
            <person name="Meier V. D."/>
        </authorList>
    </citation>
    <scope>NUCLEOTIDE SEQUENCE</scope>
    <source>
        <strain evidence="12">AVDCRST_MAG54</strain>
    </source>
</reference>
<dbReference type="InterPro" id="IPR036291">
    <property type="entry name" value="NAD(P)-bd_dom_sf"/>
</dbReference>
<gene>
    <name evidence="12" type="ORF">AVDCRST_MAG54-3035</name>
</gene>
<dbReference type="SUPFAM" id="SSF51735">
    <property type="entry name" value="NAD(P)-binding Rossmann-fold domains"/>
    <property type="match status" value="1"/>
</dbReference>
<evidence type="ECO:0000256" key="5">
    <source>
        <dbReference type="ARBA" id="ARBA00013189"/>
    </source>
</evidence>
<dbReference type="Pfam" id="PF01370">
    <property type="entry name" value="Epimerase"/>
    <property type="match status" value="1"/>
</dbReference>
<dbReference type="NCBIfam" id="TIGR01179">
    <property type="entry name" value="galE"/>
    <property type="match status" value="1"/>
</dbReference>